<evidence type="ECO:0000313" key="2">
    <source>
        <dbReference type="EMBL" id="RKO66495.1"/>
    </source>
</evidence>
<feature type="transmembrane region" description="Helical" evidence="1">
    <location>
        <begin position="196"/>
        <end position="218"/>
    </location>
</feature>
<feature type="transmembrane region" description="Helical" evidence="1">
    <location>
        <begin position="145"/>
        <end position="162"/>
    </location>
</feature>
<proteinExistence type="predicted"/>
<keyword evidence="1" id="KW-1133">Transmembrane helix</keyword>
<dbReference type="Proteomes" id="UP000271256">
    <property type="component" value="Unassembled WGS sequence"/>
</dbReference>
<evidence type="ECO:0000313" key="3">
    <source>
        <dbReference type="Proteomes" id="UP000271256"/>
    </source>
</evidence>
<dbReference type="OrthoDB" id="1803405at2"/>
<gene>
    <name evidence="2" type="ORF">D7024_05725</name>
</gene>
<feature type="transmembrane region" description="Helical" evidence="1">
    <location>
        <begin position="343"/>
        <end position="360"/>
    </location>
</feature>
<keyword evidence="3" id="KW-1185">Reference proteome</keyword>
<keyword evidence="1" id="KW-0812">Transmembrane</keyword>
<dbReference type="AlphaFoldDB" id="A0A494X033"/>
<reference evidence="2 3" key="1">
    <citation type="submission" date="2018-10" db="EMBL/GenBank/DDBJ databases">
        <authorList>
            <person name="Grouzdev D.S."/>
            <person name="Krutkina M.S."/>
            <person name="Tourova T.P."/>
            <person name="Nazina T.N."/>
        </authorList>
    </citation>
    <scope>NUCLEOTIDE SEQUENCE [LARGE SCALE GENOMIC DNA]</scope>
    <source>
        <strain evidence="2 3">435</strain>
    </source>
</reference>
<keyword evidence="1" id="KW-0472">Membrane</keyword>
<organism evidence="2 3">
    <name type="scientific">Desulfofundulus salinus</name>
    <dbReference type="NCBI Taxonomy" id="2419843"/>
    <lineage>
        <taxon>Bacteria</taxon>
        <taxon>Bacillati</taxon>
        <taxon>Bacillota</taxon>
        <taxon>Clostridia</taxon>
        <taxon>Eubacteriales</taxon>
        <taxon>Peptococcaceae</taxon>
        <taxon>Desulfofundulus</taxon>
    </lineage>
</organism>
<evidence type="ECO:0000256" key="1">
    <source>
        <dbReference type="SAM" id="Phobius"/>
    </source>
</evidence>
<feature type="transmembrane region" description="Helical" evidence="1">
    <location>
        <begin position="119"/>
        <end position="139"/>
    </location>
</feature>
<feature type="transmembrane region" description="Helical" evidence="1">
    <location>
        <begin position="271"/>
        <end position="288"/>
    </location>
</feature>
<name>A0A494X033_9FIRM</name>
<dbReference type="RefSeq" id="WP_121450930.1">
    <property type="nucleotide sequence ID" value="NZ_RBWE01000001.1"/>
</dbReference>
<feature type="transmembrane region" description="Helical" evidence="1">
    <location>
        <begin position="62"/>
        <end position="82"/>
    </location>
</feature>
<dbReference type="EMBL" id="RBWE01000001">
    <property type="protein sequence ID" value="RKO66495.1"/>
    <property type="molecule type" value="Genomic_DNA"/>
</dbReference>
<feature type="transmembrane region" description="Helical" evidence="1">
    <location>
        <begin position="167"/>
        <end position="184"/>
    </location>
</feature>
<feature type="transmembrane region" description="Helical" evidence="1">
    <location>
        <begin position="318"/>
        <end position="337"/>
    </location>
</feature>
<comment type="caution">
    <text evidence="2">The sequence shown here is derived from an EMBL/GenBank/DDBJ whole genome shotgun (WGS) entry which is preliminary data.</text>
</comment>
<protein>
    <submittedName>
        <fullName evidence="2">Uncharacterized protein</fullName>
    </submittedName>
</protein>
<feature type="transmembrane region" description="Helical" evidence="1">
    <location>
        <begin position="88"/>
        <end position="107"/>
    </location>
</feature>
<sequence length="388" mass="42219">MSTRKEVSRRPGEAGLPAASLLEGAAVAVPAVLTGQNFYHPLVFLLLGFYTSWRVGRVRQACFFGGFCLGAVATATAIFGVSGKVLPAKALAVIMLVIAVFAAYRLFSGAHFFATYYHTPLAWVTTLSWALVTGLFVRGAGVGDVGVMITPMLWLCLLPLWASSWRLLHSLLFAVTYLAAVYLPELPGGGINLLAGQWPVGVAALGLALVPELLGYLYPGRKHPLDSLPVITPTLNWRQKLKAWREVFFLLGDFYALNMEKYAWFVRSAHYGRYFIFLGAAGEIVAPLLDLLPWLAWLAGFLALAGMLMELGAGNYGVMIPGLGFYGVAMAAGRGFLAGPVQYFPLVCGTLLVLLSFVLWQGRPRETPQELQRWKELNFPATLPSDGQ</sequence>
<accession>A0A494X033</accession>